<sequence length="172" mass="18601">MFLFGLILLVSSCKKDPEPVDPDNPGQEQPGGGGNNGTSSLPCAGKDLKIQSFLFTLTEDASGEETGGDLVDEFPECAKDDRIRFEKSGKISGSEGSNVCPPDEEPDTEVPVPVNSLWSYNAQNKTFKMYEEGKANEAVVWKVDEVSSSSLKISITEKSEGYTTKIVLSLKQ</sequence>
<feature type="region of interest" description="Disordered" evidence="1">
    <location>
        <begin position="88"/>
        <end position="111"/>
    </location>
</feature>
<dbReference type="Proteomes" id="UP000239590">
    <property type="component" value="Unassembled WGS sequence"/>
</dbReference>
<proteinExistence type="predicted"/>
<dbReference type="EMBL" id="PTRA01000003">
    <property type="protein sequence ID" value="PQA56316.1"/>
    <property type="molecule type" value="Genomic_DNA"/>
</dbReference>
<organism evidence="2 3">
    <name type="scientific">Siphonobacter curvatus</name>
    <dbReference type="NCBI Taxonomy" id="2094562"/>
    <lineage>
        <taxon>Bacteria</taxon>
        <taxon>Pseudomonadati</taxon>
        <taxon>Bacteroidota</taxon>
        <taxon>Cytophagia</taxon>
        <taxon>Cytophagales</taxon>
        <taxon>Cytophagaceae</taxon>
        <taxon>Siphonobacter</taxon>
    </lineage>
</organism>
<dbReference type="AlphaFoldDB" id="A0A2S7IJ62"/>
<evidence type="ECO:0000256" key="1">
    <source>
        <dbReference type="SAM" id="MobiDB-lite"/>
    </source>
</evidence>
<evidence type="ECO:0000313" key="3">
    <source>
        <dbReference type="Proteomes" id="UP000239590"/>
    </source>
</evidence>
<evidence type="ECO:0000313" key="2">
    <source>
        <dbReference type="EMBL" id="PQA56316.1"/>
    </source>
</evidence>
<keyword evidence="3" id="KW-1185">Reference proteome</keyword>
<feature type="region of interest" description="Disordered" evidence="1">
    <location>
        <begin position="15"/>
        <end position="43"/>
    </location>
</feature>
<protein>
    <recommendedName>
        <fullName evidence="4">Lipocalin-like domain-containing protein</fullName>
    </recommendedName>
</protein>
<reference evidence="3" key="1">
    <citation type="submission" date="2018-02" db="EMBL/GenBank/DDBJ databases">
        <title>Genome sequencing of Solimonas sp. HR-BB.</title>
        <authorList>
            <person name="Lee Y."/>
            <person name="Jeon C.O."/>
        </authorList>
    </citation>
    <scope>NUCLEOTIDE SEQUENCE [LARGE SCALE GENOMIC DNA]</scope>
    <source>
        <strain evidence="3">HR-U</strain>
    </source>
</reference>
<gene>
    <name evidence="2" type="ORF">C5O19_18410</name>
</gene>
<evidence type="ECO:0008006" key="4">
    <source>
        <dbReference type="Google" id="ProtNLM"/>
    </source>
</evidence>
<accession>A0A2S7IJ62</accession>
<comment type="caution">
    <text evidence="2">The sequence shown here is derived from an EMBL/GenBank/DDBJ whole genome shotgun (WGS) entry which is preliminary data.</text>
</comment>
<name>A0A2S7IJ62_9BACT</name>